<organism evidence="1">
    <name type="scientific">Muribaculaceae bacterium Z82</name>
    <dbReference type="NCBI Taxonomy" id="2304548"/>
    <lineage>
        <taxon>Bacteria</taxon>
        <taxon>Pseudomonadati</taxon>
        <taxon>Bacteroidota</taxon>
        <taxon>Bacteroidia</taxon>
        <taxon>Bacteroidales</taxon>
        <taxon>Muribaculaceae</taxon>
    </lineage>
</organism>
<comment type="caution">
    <text evidence="1">The sequence shown here is derived from an EMBL/GenBank/DDBJ whole genome shotgun (WGS) entry which is preliminary data.</text>
</comment>
<dbReference type="Pfam" id="PF00378">
    <property type="entry name" value="ECH_1"/>
    <property type="match status" value="1"/>
</dbReference>
<dbReference type="InterPro" id="IPR029045">
    <property type="entry name" value="ClpP/crotonase-like_dom_sf"/>
</dbReference>
<dbReference type="AlphaFoldDB" id="A0A7C9NV48"/>
<dbReference type="PANTHER" id="PTHR43459">
    <property type="entry name" value="ENOYL-COA HYDRATASE"/>
    <property type="match status" value="1"/>
</dbReference>
<keyword evidence="1" id="KW-0413">Isomerase</keyword>
<accession>A0A7C9NV48</accession>
<dbReference type="InterPro" id="IPR001753">
    <property type="entry name" value="Enoyl-CoA_hydra/iso"/>
</dbReference>
<name>A0A7C9NV48_9BACT</name>
<dbReference type="PANTHER" id="PTHR43459:SF1">
    <property type="entry name" value="EG:BACN32G11.4 PROTEIN"/>
    <property type="match status" value="1"/>
</dbReference>
<dbReference type="EMBL" id="QWKH01000017">
    <property type="protein sequence ID" value="NBI34186.1"/>
    <property type="molecule type" value="Genomic_DNA"/>
</dbReference>
<reference evidence="1" key="1">
    <citation type="submission" date="2018-08" db="EMBL/GenBank/DDBJ databases">
        <title>Murine metabolic-syndrome-specific gut microbial biobank.</title>
        <authorList>
            <person name="Liu C."/>
        </authorList>
    </citation>
    <scope>NUCLEOTIDE SEQUENCE [LARGE SCALE GENOMIC DNA]</scope>
    <source>
        <strain evidence="1">Z82</strain>
    </source>
</reference>
<evidence type="ECO:0000313" key="1">
    <source>
        <dbReference type="EMBL" id="NBI34186.1"/>
    </source>
</evidence>
<protein>
    <submittedName>
        <fullName evidence="1">Enoyl-CoA hydratase/isomerase family protein</fullName>
    </submittedName>
</protein>
<dbReference type="CDD" id="cd06558">
    <property type="entry name" value="crotonase-like"/>
    <property type="match status" value="1"/>
</dbReference>
<proteinExistence type="predicted"/>
<dbReference type="Gene3D" id="3.90.226.10">
    <property type="entry name" value="2-enoyl-CoA Hydratase, Chain A, domain 1"/>
    <property type="match status" value="1"/>
</dbReference>
<dbReference type="GO" id="GO:0016853">
    <property type="term" value="F:isomerase activity"/>
    <property type="evidence" value="ECO:0007669"/>
    <property type="project" value="UniProtKB-KW"/>
</dbReference>
<sequence length="269" mass="29144">MQKKVVHGFSERKERPMADKDVVYADSPADGVQVIYLNQPAKKNAISAEMMIKLDGLLAAADADADVRVVLLRGEGDVFSSGGDLSQSDHKPTPEEARATFLNYVHLIQRMRTMAKPIVAMVDRYAVGGAFAMTLASDLVVATERTAFVPAFCQIGIIPEMGMMDMLPKLVGMQRAKEILYIGGKIPAAKMHEWGLVNRLTTPEELESAAMDLARTVASMPAPSIQITKGILNSLADGNLNACMQAESTASPFCTTTAAYAKTMERFNK</sequence>
<gene>
    <name evidence="1" type="ORF">D1639_03895</name>
</gene>
<dbReference type="SUPFAM" id="SSF52096">
    <property type="entry name" value="ClpP/crotonase"/>
    <property type="match status" value="1"/>
</dbReference>